<feature type="region of interest" description="Disordered" evidence="1">
    <location>
        <begin position="1"/>
        <end position="76"/>
    </location>
</feature>
<proteinExistence type="predicted"/>
<dbReference type="Proteomes" id="UP001066276">
    <property type="component" value="Chromosome 4_2"/>
</dbReference>
<protein>
    <submittedName>
        <fullName evidence="2">Uncharacterized protein</fullName>
    </submittedName>
</protein>
<organism evidence="2 3">
    <name type="scientific">Pleurodeles waltl</name>
    <name type="common">Iberian ribbed newt</name>
    <dbReference type="NCBI Taxonomy" id="8319"/>
    <lineage>
        <taxon>Eukaryota</taxon>
        <taxon>Metazoa</taxon>
        <taxon>Chordata</taxon>
        <taxon>Craniata</taxon>
        <taxon>Vertebrata</taxon>
        <taxon>Euteleostomi</taxon>
        <taxon>Amphibia</taxon>
        <taxon>Batrachia</taxon>
        <taxon>Caudata</taxon>
        <taxon>Salamandroidea</taxon>
        <taxon>Salamandridae</taxon>
        <taxon>Pleurodelinae</taxon>
        <taxon>Pleurodeles</taxon>
    </lineage>
</organism>
<comment type="caution">
    <text evidence="2">The sequence shown here is derived from an EMBL/GenBank/DDBJ whole genome shotgun (WGS) entry which is preliminary data.</text>
</comment>
<name>A0AAV7SAA2_PLEWA</name>
<accession>A0AAV7SAA2</accession>
<evidence type="ECO:0000313" key="3">
    <source>
        <dbReference type="Proteomes" id="UP001066276"/>
    </source>
</evidence>
<evidence type="ECO:0000313" key="2">
    <source>
        <dbReference type="EMBL" id="KAJ1161409.1"/>
    </source>
</evidence>
<dbReference type="EMBL" id="JANPWB010000008">
    <property type="protein sequence ID" value="KAJ1161409.1"/>
    <property type="molecule type" value="Genomic_DNA"/>
</dbReference>
<feature type="compositionally biased region" description="Basic and acidic residues" evidence="1">
    <location>
        <begin position="41"/>
        <end position="69"/>
    </location>
</feature>
<sequence>MGKRRRLDPKNIKQDGERWRSSGEAEGEQQKAAEPHGNLMNKEDSGYPEERIERKQKAEGLGRDVKATDELGVGQG</sequence>
<dbReference type="AlphaFoldDB" id="A0AAV7SAA2"/>
<evidence type="ECO:0000256" key="1">
    <source>
        <dbReference type="SAM" id="MobiDB-lite"/>
    </source>
</evidence>
<keyword evidence="3" id="KW-1185">Reference proteome</keyword>
<gene>
    <name evidence="2" type="ORF">NDU88_001895</name>
</gene>
<reference evidence="2" key="1">
    <citation type="journal article" date="2022" name="bioRxiv">
        <title>Sequencing and chromosome-scale assembly of the giantPleurodeles waltlgenome.</title>
        <authorList>
            <person name="Brown T."/>
            <person name="Elewa A."/>
            <person name="Iarovenko S."/>
            <person name="Subramanian E."/>
            <person name="Araus A.J."/>
            <person name="Petzold A."/>
            <person name="Susuki M."/>
            <person name="Suzuki K.-i.T."/>
            <person name="Hayashi T."/>
            <person name="Toyoda A."/>
            <person name="Oliveira C."/>
            <person name="Osipova E."/>
            <person name="Leigh N.D."/>
            <person name="Simon A."/>
            <person name="Yun M.H."/>
        </authorList>
    </citation>
    <scope>NUCLEOTIDE SEQUENCE</scope>
    <source>
        <strain evidence="2">20211129_DDA</strain>
        <tissue evidence="2">Liver</tissue>
    </source>
</reference>
<feature type="compositionally biased region" description="Basic and acidic residues" evidence="1">
    <location>
        <begin position="8"/>
        <end position="34"/>
    </location>
</feature>